<dbReference type="Gene3D" id="1.10.510.10">
    <property type="entry name" value="Transferase(Phosphotransferase) domain 1"/>
    <property type="match status" value="1"/>
</dbReference>
<dbReference type="GO" id="GO:0005524">
    <property type="term" value="F:ATP binding"/>
    <property type="evidence" value="ECO:0007669"/>
    <property type="project" value="InterPro"/>
</dbReference>
<dbReference type="FunFam" id="3.30.200.20:FF:000245">
    <property type="entry name" value="Integrin-linked protein kinase"/>
    <property type="match status" value="1"/>
</dbReference>
<evidence type="ECO:0000259" key="17">
    <source>
        <dbReference type="PROSITE" id="PS50011"/>
    </source>
</evidence>
<dbReference type="PANTHER" id="PTHR44329:SF57">
    <property type="entry name" value="INTEGRIN-LINKED PROTEIN KINASE"/>
    <property type="match status" value="1"/>
</dbReference>
<dbReference type="PaxDb" id="9796-ENSECAP00000029258"/>
<dbReference type="FunCoup" id="A0A3Q2H733">
    <property type="interactions" value="2248"/>
</dbReference>
<gene>
    <name evidence="18 20" type="primary">ILK</name>
</gene>
<keyword evidence="9 16" id="KW-0040">ANK repeat</keyword>
<keyword evidence="6" id="KW-1003">Cell membrane</keyword>
<dbReference type="InParanoid" id="A0A3Q2H733"/>
<reference evidence="18" key="2">
    <citation type="submission" date="2025-08" db="UniProtKB">
        <authorList>
            <consortium name="Ensembl"/>
        </authorList>
    </citation>
    <scope>IDENTIFICATION</scope>
    <source>
        <strain evidence="18">Thoroughbred</strain>
    </source>
</reference>
<dbReference type="PROSITE" id="PS50297">
    <property type="entry name" value="ANK_REP_REGION"/>
    <property type="match status" value="2"/>
</dbReference>
<evidence type="ECO:0000256" key="4">
    <source>
        <dbReference type="ARBA" id="ARBA00004544"/>
    </source>
</evidence>
<dbReference type="InterPro" id="IPR000719">
    <property type="entry name" value="Prot_kinase_dom"/>
</dbReference>
<dbReference type="GeneTree" id="ENSGT00940000155956"/>
<feature type="domain" description="Protein kinase" evidence="17">
    <location>
        <begin position="248"/>
        <end position="501"/>
    </location>
</feature>
<evidence type="ECO:0000256" key="16">
    <source>
        <dbReference type="PROSITE-ProRule" id="PRU00023"/>
    </source>
</evidence>
<reference evidence="18 19" key="1">
    <citation type="journal article" date="2009" name="Science">
        <title>Genome sequence, comparative analysis, and population genetics of the domestic horse.</title>
        <authorList>
            <consortium name="Broad Institute Genome Sequencing Platform"/>
            <consortium name="Broad Institute Whole Genome Assembly Team"/>
            <person name="Wade C.M."/>
            <person name="Giulotto E."/>
            <person name="Sigurdsson S."/>
            <person name="Zoli M."/>
            <person name="Gnerre S."/>
            <person name="Imsland F."/>
            <person name="Lear T.L."/>
            <person name="Adelson D.L."/>
            <person name="Bailey E."/>
            <person name="Bellone R.R."/>
            <person name="Bloecker H."/>
            <person name="Distl O."/>
            <person name="Edgar R.C."/>
            <person name="Garber M."/>
            <person name="Leeb T."/>
            <person name="Mauceli E."/>
            <person name="MacLeod J.N."/>
            <person name="Penedo M.C.T."/>
            <person name="Raison J.M."/>
            <person name="Sharpe T."/>
            <person name="Vogel J."/>
            <person name="Andersson L."/>
            <person name="Antczak D.F."/>
            <person name="Biagi T."/>
            <person name="Binns M.M."/>
            <person name="Chowdhary B.P."/>
            <person name="Coleman S.J."/>
            <person name="Della Valle G."/>
            <person name="Fryc S."/>
            <person name="Guerin G."/>
            <person name="Hasegawa T."/>
            <person name="Hill E.W."/>
            <person name="Jurka J."/>
            <person name="Kiialainen A."/>
            <person name="Lindgren G."/>
            <person name="Liu J."/>
            <person name="Magnani E."/>
            <person name="Mickelson J.R."/>
            <person name="Murray J."/>
            <person name="Nergadze S.G."/>
            <person name="Onofrio R."/>
            <person name="Pedroni S."/>
            <person name="Piras M.F."/>
            <person name="Raudsepp T."/>
            <person name="Rocchi M."/>
            <person name="Roeed K.H."/>
            <person name="Ryder O.A."/>
            <person name="Searle S."/>
            <person name="Skow L."/>
            <person name="Swinburne J.E."/>
            <person name="Syvaenen A.C."/>
            <person name="Tozaki T."/>
            <person name="Valberg S.J."/>
            <person name="Vaudin M."/>
            <person name="White J.R."/>
            <person name="Zody M.C."/>
            <person name="Lander E.S."/>
            <person name="Lindblad-Toh K."/>
        </authorList>
    </citation>
    <scope>NUCLEOTIDE SEQUENCE [LARGE SCALE GENOMIC DNA]</scope>
    <source>
        <strain evidence="18 19">Thoroughbred</strain>
    </source>
</reference>
<evidence type="ECO:0000313" key="18">
    <source>
        <dbReference type="Ensembl" id="ENSECAP00000029258.3"/>
    </source>
</evidence>
<evidence type="ECO:0000313" key="19">
    <source>
        <dbReference type="Proteomes" id="UP000002281"/>
    </source>
</evidence>
<dbReference type="PIRSF" id="PIRSF000654">
    <property type="entry name" value="Integrin-linked_kinase"/>
    <property type="match status" value="1"/>
</dbReference>
<evidence type="ECO:0000256" key="15">
    <source>
        <dbReference type="ARBA" id="ARBA00049807"/>
    </source>
</evidence>
<dbReference type="PROSITE" id="PS50011">
    <property type="entry name" value="PROTEIN_KINASE_DOM"/>
    <property type="match status" value="1"/>
</dbReference>
<dbReference type="FunFam" id="1.10.510.10:FF:000187">
    <property type="entry name" value="integrin-linked protein kinase"/>
    <property type="match status" value="1"/>
</dbReference>
<dbReference type="Gene3D" id="3.30.200.20">
    <property type="entry name" value="Phosphorylase Kinase, domain 1"/>
    <property type="match status" value="1"/>
</dbReference>
<evidence type="ECO:0000256" key="3">
    <source>
        <dbReference type="ARBA" id="ARBA00004510"/>
    </source>
</evidence>
<evidence type="ECO:0000256" key="5">
    <source>
        <dbReference type="ARBA" id="ARBA00005843"/>
    </source>
</evidence>
<dbReference type="GO" id="GO:0030027">
    <property type="term" value="C:lamellipodium"/>
    <property type="evidence" value="ECO:0007669"/>
    <property type="project" value="UniProtKB-SubCell"/>
</dbReference>
<dbReference type="Pfam" id="PF12796">
    <property type="entry name" value="Ank_2"/>
    <property type="match status" value="1"/>
</dbReference>
<evidence type="ECO:0000256" key="1">
    <source>
        <dbReference type="ARBA" id="ARBA00004202"/>
    </source>
</evidence>
<proteinExistence type="evidence at protein level"/>
<dbReference type="SMART" id="SM00248">
    <property type="entry name" value="ANK"/>
    <property type="match status" value="3"/>
</dbReference>
<dbReference type="Ensembl" id="ENSECAT00000041621.3">
    <property type="protein sequence ID" value="ENSECAP00000029258.3"/>
    <property type="gene ID" value="ENSECAG00000007599.4"/>
</dbReference>
<protein>
    <recommendedName>
        <fullName evidence="14">Scaffold protein ILK</fullName>
    </recommendedName>
    <alternativeName>
        <fullName evidence="13">ILK-1</fullName>
    </alternativeName>
    <alternativeName>
        <fullName evidence="12">ILK-2</fullName>
    </alternativeName>
    <alternativeName>
        <fullName evidence="15">Inactive integrin-linked kinase</fullName>
    </alternativeName>
    <alternativeName>
        <fullName evidence="11">p59ILK</fullName>
    </alternativeName>
</protein>
<reference evidence="18" key="3">
    <citation type="submission" date="2025-09" db="UniProtKB">
        <authorList>
            <consortium name="Ensembl"/>
        </authorList>
    </citation>
    <scope>IDENTIFICATION</scope>
    <source>
        <strain evidence="18">Thoroughbred</strain>
    </source>
</reference>
<keyword evidence="8" id="KW-0677">Repeat</keyword>
<feature type="repeat" description="ANK" evidence="16">
    <location>
        <begin position="154"/>
        <end position="186"/>
    </location>
</feature>
<evidence type="ECO:0000256" key="8">
    <source>
        <dbReference type="ARBA" id="ARBA00022737"/>
    </source>
</evidence>
<dbReference type="GO" id="GO:0030017">
    <property type="term" value="C:sarcomere"/>
    <property type="evidence" value="ECO:0007669"/>
    <property type="project" value="UniProtKB-SubCell"/>
</dbReference>
<dbReference type="SUPFAM" id="SSF48403">
    <property type="entry name" value="Ankyrin repeat"/>
    <property type="match status" value="1"/>
</dbReference>
<evidence type="ECO:0000256" key="2">
    <source>
        <dbReference type="ARBA" id="ARBA00004204"/>
    </source>
</evidence>
<evidence type="ECO:0000256" key="10">
    <source>
        <dbReference type="ARBA" id="ARBA00023136"/>
    </source>
</evidence>
<dbReference type="Bgee" id="ENSECAG00000007599">
    <property type="expression patterns" value="Expressed in chorionic villus and 23 other cell types or tissues"/>
</dbReference>
<dbReference type="GO" id="GO:0005886">
    <property type="term" value="C:plasma membrane"/>
    <property type="evidence" value="ECO:0007669"/>
    <property type="project" value="UniProtKB-SubCell"/>
</dbReference>
<keyword evidence="21" id="KW-1267">Proteomics identification</keyword>
<organism evidence="18 19">
    <name type="scientific">Equus caballus</name>
    <name type="common">Horse</name>
    <dbReference type="NCBI Taxonomy" id="9796"/>
    <lineage>
        <taxon>Eukaryota</taxon>
        <taxon>Metazoa</taxon>
        <taxon>Chordata</taxon>
        <taxon>Craniata</taxon>
        <taxon>Vertebrata</taxon>
        <taxon>Euteleostomi</taxon>
        <taxon>Mammalia</taxon>
        <taxon>Eutheria</taxon>
        <taxon>Laurasiatheria</taxon>
        <taxon>Perissodactyla</taxon>
        <taxon>Equidae</taxon>
        <taxon>Equus</taxon>
    </lineage>
</organism>
<evidence type="ECO:0007829" key="21">
    <source>
        <dbReference type="PeptideAtlas" id="A0A3Q2H733"/>
    </source>
</evidence>
<dbReference type="InterPro" id="IPR001245">
    <property type="entry name" value="Ser-Thr/Tyr_kinase_cat_dom"/>
</dbReference>
<dbReference type="CDD" id="cd14057">
    <property type="entry name" value="PK_ILK"/>
    <property type="match status" value="1"/>
</dbReference>
<evidence type="ECO:0000256" key="12">
    <source>
        <dbReference type="ARBA" id="ARBA00030969"/>
    </source>
</evidence>
<evidence type="ECO:0000256" key="11">
    <source>
        <dbReference type="ARBA" id="ARBA00029809"/>
    </source>
</evidence>
<evidence type="ECO:0000256" key="14">
    <source>
        <dbReference type="ARBA" id="ARBA00049752"/>
    </source>
</evidence>
<dbReference type="Pfam" id="PF07714">
    <property type="entry name" value="PK_Tyr_Ser-Thr"/>
    <property type="match status" value="1"/>
</dbReference>
<keyword evidence="10" id="KW-0472">Membrane</keyword>
<keyword evidence="7" id="KW-0963">Cytoplasm</keyword>
<evidence type="ECO:0000313" key="20">
    <source>
        <dbReference type="VGNC" id="VGNC:19043"/>
    </source>
</evidence>
<dbReference type="GO" id="GO:0005938">
    <property type="term" value="C:cell cortex"/>
    <property type="evidence" value="ECO:0007669"/>
    <property type="project" value="UniProtKB-SubCell"/>
</dbReference>
<accession>A0A3Q2H733</accession>
<comment type="similarity">
    <text evidence="5">Belongs to the protein kinase superfamily. TKL Ser/Thr protein kinase family.</text>
</comment>
<dbReference type="SUPFAM" id="SSF56112">
    <property type="entry name" value="Protein kinase-like (PK-like)"/>
    <property type="match status" value="1"/>
</dbReference>
<dbReference type="GO" id="GO:0004672">
    <property type="term" value="F:protein kinase activity"/>
    <property type="evidence" value="ECO:0007669"/>
    <property type="project" value="InterPro"/>
</dbReference>
<comment type="subcellular location">
    <subcellularLocation>
        <location evidence="1">Cell membrane</location>
        <topology evidence="1">Peripheral membrane protein</topology>
    </subcellularLocation>
    <subcellularLocation>
        <location evidence="3">Cell projection</location>
        <location evidence="3">Lamellipodium</location>
    </subcellularLocation>
    <subcellularLocation>
        <location evidence="4">Cytoplasm</location>
        <location evidence="4">Cell cortex</location>
    </subcellularLocation>
    <subcellularLocation>
        <location evidence="2">Cytoplasm</location>
        <location evidence="2">Myofibril</location>
        <location evidence="2">Sarcomere</location>
    </subcellularLocation>
</comment>
<dbReference type="Proteomes" id="UP000002281">
    <property type="component" value="Chromosome 7"/>
</dbReference>
<dbReference type="AlphaFoldDB" id="A0A3Q2H733"/>
<dbReference type="InterPro" id="IPR036770">
    <property type="entry name" value="Ankyrin_rpt-contain_sf"/>
</dbReference>
<sequence length="507" mass="57485">MDDIFTQCREGNAVAVRLWLDNTENDLNQGDDHGFSPLHWACREGRSAVVEMLIMRGARINVMNRGDDTPLHLAASHGHRDIVQKVFMNPSLSPTSHICLEVTIIYCRKYMYSSPSSNATSYLGLTVPSASFCLSGHWHQLLQYKADINAVNEHGNVPLHYACFWGQDQVAEDLVANGALVSICNKYGEMPVDKAKAPLRELLRERAEKMGQNLNRIPYKDTFWKGTTRTRPRNGTLNKHSGIDFKQLNFLAKLNENHSGELWKGRWQGNDIVVKVLKVRDWSTRKSRDFNEECPRLRIFSHPNVLPVLGACQSPPAPHPTLITHWMPYGSLYNVLHEGTNFVVDQSQAVKFALDMARGMAFLHTLEPLIPRHALNSRSVMIDEDMTARISMADVKFSFQCPGRMYAPAWVAPEALQKKPEDTNRRSADMWSFAVLLWELVTREVPFADLSNMEIGMKVALEGLRPTIPPGISPHVCKLMKICMNEDPAKRPKFDMIVPILEKMQDK</sequence>
<dbReference type="InterPro" id="IPR011009">
    <property type="entry name" value="Kinase-like_dom_sf"/>
</dbReference>
<name>A0A3Q2H733_HORSE</name>
<dbReference type="Pfam" id="PF00023">
    <property type="entry name" value="Ank"/>
    <property type="match status" value="2"/>
</dbReference>
<dbReference type="InterPro" id="IPR035692">
    <property type="entry name" value="PK_ILK"/>
</dbReference>
<keyword evidence="19" id="KW-1185">Reference proteome</keyword>
<dbReference type="Gene3D" id="1.25.40.20">
    <property type="entry name" value="Ankyrin repeat-containing domain"/>
    <property type="match status" value="1"/>
</dbReference>
<evidence type="ECO:0000256" key="6">
    <source>
        <dbReference type="ARBA" id="ARBA00022475"/>
    </source>
</evidence>
<dbReference type="InterPro" id="IPR051681">
    <property type="entry name" value="Ser/Thr_Kinases-Pseudokinases"/>
</dbReference>
<dbReference type="InterPro" id="IPR002110">
    <property type="entry name" value="Ankyrin_rpt"/>
</dbReference>
<feature type="repeat" description="ANK" evidence="16">
    <location>
        <begin position="33"/>
        <end position="65"/>
    </location>
</feature>
<dbReference type="PROSITE" id="PS50088">
    <property type="entry name" value="ANK_REPEAT"/>
    <property type="match status" value="2"/>
</dbReference>
<evidence type="ECO:0000256" key="7">
    <source>
        <dbReference type="ARBA" id="ARBA00022490"/>
    </source>
</evidence>
<evidence type="ECO:0000256" key="13">
    <source>
        <dbReference type="ARBA" id="ARBA00030970"/>
    </source>
</evidence>
<dbReference type="VGNC" id="VGNC:19043">
    <property type="gene designation" value="ILK"/>
</dbReference>
<dbReference type="PANTHER" id="PTHR44329">
    <property type="entry name" value="SERINE/THREONINE-PROTEIN KINASE TNNI3K-RELATED"/>
    <property type="match status" value="1"/>
</dbReference>
<evidence type="ECO:0000256" key="9">
    <source>
        <dbReference type="ARBA" id="ARBA00023043"/>
    </source>
</evidence>
<dbReference type="STRING" id="9796.ENSECAP00000029258"/>